<dbReference type="GO" id="GO:0046872">
    <property type="term" value="F:metal ion binding"/>
    <property type="evidence" value="ECO:0007669"/>
    <property type="project" value="InterPro"/>
</dbReference>
<dbReference type="PATRIC" id="fig|162209.4.peg.3882"/>
<dbReference type="PANTHER" id="PTHR11496">
    <property type="entry name" value="ALCOHOL DEHYDROGENASE"/>
    <property type="match status" value="1"/>
</dbReference>
<dbReference type="Gene3D" id="1.20.1090.10">
    <property type="entry name" value="Dehydroquinate synthase-like - alpha domain"/>
    <property type="match status" value="1"/>
</dbReference>
<dbReference type="Pfam" id="PF25137">
    <property type="entry name" value="ADH_Fe_C"/>
    <property type="match status" value="1"/>
</dbReference>
<reference evidence="7" key="1">
    <citation type="submission" date="2015-12" db="EMBL/GenBank/DDBJ databases">
        <title>Complete genome sequences of two moderately thermophilic Paenibacillus species.</title>
        <authorList>
            <person name="Butler R.III."/>
            <person name="Wang J."/>
            <person name="Stark B.C."/>
            <person name="Pombert J.-F."/>
        </authorList>
    </citation>
    <scope>NUCLEOTIDE SEQUENCE [LARGE SCALE GENOMIC DNA]</scope>
    <source>
        <strain evidence="7">32O-Y</strain>
    </source>
</reference>
<dbReference type="RefSeq" id="WP_054817508.1">
    <property type="nucleotide sequence ID" value="NZ_BJCS01000005.1"/>
</dbReference>
<keyword evidence="3" id="KW-0520">NAD</keyword>
<dbReference type="InterPro" id="IPR056798">
    <property type="entry name" value="ADH_Fe_C"/>
</dbReference>
<dbReference type="FunFam" id="3.40.50.1970:FF:000003">
    <property type="entry name" value="Alcohol dehydrogenase, iron-containing"/>
    <property type="match status" value="1"/>
</dbReference>
<dbReference type="InterPro" id="IPR018211">
    <property type="entry name" value="ADH_Fe_CS"/>
</dbReference>
<keyword evidence="2" id="KW-0560">Oxidoreductase</keyword>
<evidence type="ECO:0000313" key="7">
    <source>
        <dbReference type="Proteomes" id="UP000061660"/>
    </source>
</evidence>
<reference evidence="6 7" key="2">
    <citation type="journal article" date="2016" name="Genome Announc.">
        <title>Complete Genome Sequences of Two Interactive Moderate Thermophiles, Paenibacillus napthalenovorans 32O-Y and Paenibacillus sp. 32O-W.</title>
        <authorList>
            <person name="Butler R.R.III."/>
            <person name="Wang J."/>
            <person name="Stark B.C."/>
            <person name="Pombert J.F."/>
        </authorList>
    </citation>
    <scope>NUCLEOTIDE SEQUENCE [LARGE SCALE GENOMIC DNA]</scope>
    <source>
        <strain evidence="6 7">32O-Y</strain>
    </source>
</reference>
<sequence>MIGKLAVEPKEFEFSFHLPTLIEFGYGKAARLGERLLQLDVRKVFIVSDKGVASAGLLTAMTESLRSSGITFDLYTDVEPDPGLETIDRGAAAFRTQPYDGIVAVGGGSSIDAAKGIRAVAANGGSIGDYAGVNRIPAANPVPLIAIPTTSGTGSEVTIFGVYSDWHNQVKVTVTSQHMAPTIALVDPELTMNLPARMTAASGIDALAHGIETFFSVRSRPASDALAMRAIAAVSANLRRAVHDGSDIEARIGMSHGSLLAGMAFNNGFLGLAHAIGSALSGHCHVPHGVAIGLLLPSVVEFNASVRPEKAATIAQLMVAIANGAGTKAEGAASAVDQMVRDIGLPTRLRDVGVPEEKLTDIARDSFKSGMMKFNPRTPTEHEVLELLEGIF</sequence>
<name>A0A0U2M794_9BACL</name>
<dbReference type="EMBL" id="CP013652">
    <property type="protein sequence ID" value="ALS23984.1"/>
    <property type="molecule type" value="Genomic_DNA"/>
</dbReference>
<dbReference type="InterPro" id="IPR039697">
    <property type="entry name" value="Alcohol_dehydrogenase_Fe"/>
</dbReference>
<dbReference type="PROSITE" id="PS00913">
    <property type="entry name" value="ADH_IRON_1"/>
    <property type="match status" value="1"/>
</dbReference>
<evidence type="ECO:0000259" key="4">
    <source>
        <dbReference type="Pfam" id="PF00465"/>
    </source>
</evidence>
<dbReference type="OrthoDB" id="9815791at2"/>
<protein>
    <submittedName>
        <fullName evidence="6">Acetaldehyde dehydrogenase</fullName>
    </submittedName>
</protein>
<comment type="similarity">
    <text evidence="1">Belongs to the iron-containing alcohol dehydrogenase family.</text>
</comment>
<dbReference type="GO" id="GO:0004022">
    <property type="term" value="F:alcohol dehydrogenase (NAD+) activity"/>
    <property type="evidence" value="ECO:0007669"/>
    <property type="project" value="TreeGrafter"/>
</dbReference>
<keyword evidence="7" id="KW-1185">Reference proteome</keyword>
<dbReference type="KEGG" id="pnp:IJ22_36460"/>
<dbReference type="Proteomes" id="UP000061660">
    <property type="component" value="Chromosome"/>
</dbReference>
<evidence type="ECO:0000256" key="3">
    <source>
        <dbReference type="ARBA" id="ARBA00023027"/>
    </source>
</evidence>
<dbReference type="Gene3D" id="3.40.50.1970">
    <property type="match status" value="1"/>
</dbReference>
<dbReference type="SUPFAM" id="SSF56796">
    <property type="entry name" value="Dehydroquinate synthase-like"/>
    <property type="match status" value="1"/>
</dbReference>
<feature type="domain" description="Fe-containing alcohol dehydrogenase-like C-terminal" evidence="5">
    <location>
        <begin position="199"/>
        <end position="390"/>
    </location>
</feature>
<evidence type="ECO:0000313" key="6">
    <source>
        <dbReference type="EMBL" id="ALS23984.1"/>
    </source>
</evidence>
<evidence type="ECO:0000256" key="1">
    <source>
        <dbReference type="ARBA" id="ARBA00007358"/>
    </source>
</evidence>
<dbReference type="InterPro" id="IPR001670">
    <property type="entry name" value="ADH_Fe/GldA"/>
</dbReference>
<dbReference type="FunFam" id="1.20.1090.10:FF:000001">
    <property type="entry name" value="Aldehyde-alcohol dehydrogenase"/>
    <property type="match status" value="1"/>
</dbReference>
<feature type="domain" description="Alcohol dehydrogenase iron-type/glycerol dehydrogenase GldA" evidence="4">
    <location>
        <begin position="19"/>
        <end position="188"/>
    </location>
</feature>
<dbReference type="PANTHER" id="PTHR11496:SF102">
    <property type="entry name" value="ALCOHOL DEHYDROGENASE 4"/>
    <property type="match status" value="1"/>
</dbReference>
<dbReference type="AlphaFoldDB" id="A0A0U2M794"/>
<organism evidence="6 7">
    <name type="scientific">Paenibacillus naphthalenovorans</name>
    <dbReference type="NCBI Taxonomy" id="162209"/>
    <lineage>
        <taxon>Bacteria</taxon>
        <taxon>Bacillati</taxon>
        <taxon>Bacillota</taxon>
        <taxon>Bacilli</taxon>
        <taxon>Bacillales</taxon>
        <taxon>Paenibacillaceae</taxon>
        <taxon>Paenibacillus</taxon>
    </lineage>
</organism>
<gene>
    <name evidence="6" type="ORF">IJ22_36460</name>
</gene>
<dbReference type="STRING" id="162209.IJ22_36460"/>
<evidence type="ECO:0000259" key="5">
    <source>
        <dbReference type="Pfam" id="PF25137"/>
    </source>
</evidence>
<accession>A0A0U2M794</accession>
<evidence type="ECO:0000256" key="2">
    <source>
        <dbReference type="ARBA" id="ARBA00023002"/>
    </source>
</evidence>
<dbReference type="Pfam" id="PF00465">
    <property type="entry name" value="Fe-ADH"/>
    <property type="match status" value="1"/>
</dbReference>
<proteinExistence type="inferred from homology"/>
<dbReference type="CDD" id="cd08551">
    <property type="entry name" value="Fe-ADH"/>
    <property type="match status" value="1"/>
</dbReference>
<dbReference type="PROSITE" id="PS00060">
    <property type="entry name" value="ADH_IRON_2"/>
    <property type="match status" value="1"/>
</dbReference>